<keyword evidence="8" id="KW-1133">Transmembrane helix</keyword>
<dbReference type="InParanoid" id="A0A6P3ZVB9"/>
<dbReference type="AlphaFoldDB" id="A0A6P3ZVB9"/>
<evidence type="ECO:0000313" key="11">
    <source>
        <dbReference type="RefSeq" id="XP_015877447.2"/>
    </source>
</evidence>
<dbReference type="GO" id="GO:0008168">
    <property type="term" value="F:methyltransferase activity"/>
    <property type="evidence" value="ECO:0007669"/>
    <property type="project" value="UniProtKB-UniRule"/>
</dbReference>
<dbReference type="CDD" id="cd02440">
    <property type="entry name" value="AdoMet_MTases"/>
    <property type="match status" value="1"/>
</dbReference>
<evidence type="ECO:0000256" key="4">
    <source>
        <dbReference type="ARBA" id="ARBA00022679"/>
    </source>
</evidence>
<comment type="subcellular location">
    <subcellularLocation>
        <location evidence="7">Endomembrane system</location>
        <topology evidence="7">Single-pass membrane protein</topology>
    </subcellularLocation>
    <subcellularLocation>
        <location evidence="1 8">Membrane</location>
        <topology evidence="1 8">Single-pass type II membrane protein</topology>
    </subcellularLocation>
</comment>
<dbReference type="RefSeq" id="XP_015877447.2">
    <property type="nucleotide sequence ID" value="XM_016021961.4"/>
</dbReference>
<dbReference type="GO" id="GO:0016020">
    <property type="term" value="C:membrane"/>
    <property type="evidence" value="ECO:0007669"/>
    <property type="project" value="UniProtKB-SubCell"/>
</dbReference>
<dbReference type="KEGG" id="zju:107413909"/>
<feature type="region of interest" description="Disordered" evidence="9">
    <location>
        <begin position="58"/>
        <end position="122"/>
    </location>
</feature>
<dbReference type="SUPFAM" id="SSF53335">
    <property type="entry name" value="S-adenosyl-L-methionine-dependent methyltransferases"/>
    <property type="match status" value="2"/>
</dbReference>
<dbReference type="Gene3D" id="3.40.50.150">
    <property type="entry name" value="Vaccinia Virus protein VP39"/>
    <property type="match status" value="2"/>
</dbReference>
<dbReference type="InterPro" id="IPR004159">
    <property type="entry name" value="Put_SAM_MeTrfase"/>
</dbReference>
<evidence type="ECO:0000256" key="8">
    <source>
        <dbReference type="RuleBase" id="RU366043"/>
    </source>
</evidence>
<dbReference type="GO" id="GO:0032259">
    <property type="term" value="P:methylation"/>
    <property type="evidence" value="ECO:0007669"/>
    <property type="project" value="UniProtKB-KW"/>
</dbReference>
<dbReference type="PANTHER" id="PTHR10108">
    <property type="entry name" value="SAM-DEPENDENT METHYLTRANSFERASE"/>
    <property type="match status" value="1"/>
</dbReference>
<accession>A0A6P3ZVB9</accession>
<feature type="compositionally biased region" description="Low complexity" evidence="9">
    <location>
        <begin position="59"/>
        <end position="76"/>
    </location>
</feature>
<dbReference type="GeneID" id="107413909"/>
<evidence type="ECO:0000256" key="9">
    <source>
        <dbReference type="SAM" id="MobiDB-lite"/>
    </source>
</evidence>
<evidence type="ECO:0000256" key="5">
    <source>
        <dbReference type="ARBA" id="ARBA00022968"/>
    </source>
</evidence>
<evidence type="ECO:0000256" key="7">
    <source>
        <dbReference type="ARBA" id="ARBA00037847"/>
    </source>
</evidence>
<evidence type="ECO:0000256" key="6">
    <source>
        <dbReference type="ARBA" id="ARBA00023180"/>
    </source>
</evidence>
<name>A0A6P3ZVB9_ZIZJJ</name>
<keyword evidence="4 8" id="KW-0808">Transferase</keyword>
<organism evidence="10 11">
    <name type="scientific">Ziziphus jujuba</name>
    <name type="common">Chinese jujube</name>
    <name type="synonym">Ziziphus sativa</name>
    <dbReference type="NCBI Taxonomy" id="326968"/>
    <lineage>
        <taxon>Eukaryota</taxon>
        <taxon>Viridiplantae</taxon>
        <taxon>Streptophyta</taxon>
        <taxon>Embryophyta</taxon>
        <taxon>Tracheophyta</taxon>
        <taxon>Spermatophyta</taxon>
        <taxon>Magnoliopsida</taxon>
        <taxon>eudicotyledons</taxon>
        <taxon>Gunneridae</taxon>
        <taxon>Pentapetalae</taxon>
        <taxon>rosids</taxon>
        <taxon>fabids</taxon>
        <taxon>Rosales</taxon>
        <taxon>Rhamnaceae</taxon>
        <taxon>Paliureae</taxon>
        <taxon>Ziziphus</taxon>
    </lineage>
</organism>
<keyword evidence="10" id="KW-1185">Reference proteome</keyword>
<evidence type="ECO:0000256" key="1">
    <source>
        <dbReference type="ARBA" id="ARBA00004606"/>
    </source>
</evidence>
<evidence type="ECO:0000313" key="10">
    <source>
        <dbReference type="Proteomes" id="UP001652623"/>
    </source>
</evidence>
<evidence type="ECO:0000256" key="3">
    <source>
        <dbReference type="ARBA" id="ARBA00022603"/>
    </source>
</evidence>
<evidence type="ECO:0000256" key="2">
    <source>
        <dbReference type="ARBA" id="ARBA00008361"/>
    </source>
</evidence>
<dbReference type="PANTHER" id="PTHR10108:SF887">
    <property type="entry name" value="METHYLTRANSFERASE PMT22-RELATED"/>
    <property type="match status" value="1"/>
</dbReference>
<reference evidence="11" key="1">
    <citation type="submission" date="2025-08" db="UniProtKB">
        <authorList>
            <consortium name="RefSeq"/>
        </authorList>
    </citation>
    <scope>IDENTIFICATION</scope>
    <source>
        <tissue evidence="11">Seedling</tissue>
    </source>
</reference>
<keyword evidence="8" id="KW-0472">Membrane</keyword>
<sequence length="643" mass="72697">MANSSSSSSSVRNLLKERTFPFLLTISVLFLSAIFLIFGNNFQYPFFSSDLQTQTRTHSVSISSPPSPTLSSKSEPNSAPGSVTPPQKKDGVPPDDVDSAPVTPPQRDDAVPANPVDDDHDHDDAVVRVDINWELCKGPLAVDYIPCLDNFKAIKALKSRRHMEHRERHCPDPSPRCLIPLPVGYKMPVPWPKSRDMIWYDNVPHPKLVEYKKEQNWVRKSGDYLVFPGGGTQFKDGVSSYIDFIEQTLPSIKWGKHIRVVLDVGCGVASFGGYLLDKNVITMSFAPKDEHEAQIQFALERGIPATLSVIGTQRLTFPDNAYDMIHCARCRVHWDANGGKPLLELNRILRPGGFFVWSATPVYRDDERDQNVWKAMLNITKSMCWKTVAKTVDSSGIGLVIYQKPDSYSCYENRKENSPPICDDKEAENSSWYVPLGSCISQLPTDSEGNLLRWPMPWPQRLNSQPPSLSGGETVQTFYKDTKYWSALVPDVYLDGLSVNWSSVRNIMDMNAGFGGFAAALVDLPVWVMNVVPVDMPNTLSFIFDRGLIGVYHDWCESLNTYPRTYDLIHSSFLFEKRSQRCEIEVIVAEMDRILRPGGYVVIQETKEMIKNLRPILQSLHWSLTLHQDRFLIGKKGFWRPTV</sequence>
<gene>
    <name evidence="11" type="primary">LOC107413909</name>
</gene>
<keyword evidence="5 8" id="KW-0735">Signal-anchor</keyword>
<keyword evidence="6 8" id="KW-0325">Glycoprotein</keyword>
<dbReference type="SMR" id="A0A6P3ZVB9"/>
<protein>
    <recommendedName>
        <fullName evidence="8">Methyltransferase</fullName>
        <ecNumber evidence="8">2.1.1.-</ecNumber>
    </recommendedName>
</protein>
<dbReference type="FunCoup" id="A0A6P3ZVB9">
    <property type="interactions" value="1298"/>
</dbReference>
<proteinExistence type="inferred from homology"/>
<comment type="similarity">
    <text evidence="2 8">Belongs to the methyltransferase superfamily.</text>
</comment>
<keyword evidence="8" id="KW-0812">Transmembrane</keyword>
<dbReference type="GO" id="GO:0005802">
    <property type="term" value="C:trans-Golgi network"/>
    <property type="evidence" value="ECO:0007669"/>
    <property type="project" value="TreeGrafter"/>
</dbReference>
<dbReference type="GO" id="GO:0005768">
    <property type="term" value="C:endosome"/>
    <property type="evidence" value="ECO:0007669"/>
    <property type="project" value="TreeGrafter"/>
</dbReference>
<feature type="transmembrane region" description="Helical" evidence="8">
    <location>
        <begin position="20"/>
        <end position="39"/>
    </location>
</feature>
<dbReference type="EC" id="2.1.1.-" evidence="8"/>
<dbReference type="InterPro" id="IPR029063">
    <property type="entry name" value="SAM-dependent_MTases_sf"/>
</dbReference>
<keyword evidence="3 8" id="KW-0489">Methyltransferase</keyword>
<dbReference type="Proteomes" id="UP001652623">
    <property type="component" value="Chromosome 8"/>
</dbReference>
<dbReference type="Pfam" id="PF03141">
    <property type="entry name" value="Methyltransf_29"/>
    <property type="match status" value="1"/>
</dbReference>